<evidence type="ECO:0000256" key="1">
    <source>
        <dbReference type="SAM" id="MobiDB-lite"/>
    </source>
</evidence>
<name>A0A3N0E1Y9_9ACTN</name>
<keyword evidence="2" id="KW-1133">Transmembrane helix</keyword>
<feature type="transmembrane region" description="Helical" evidence="2">
    <location>
        <begin position="107"/>
        <end position="127"/>
    </location>
</feature>
<comment type="caution">
    <text evidence="3">The sequence shown here is derived from an EMBL/GenBank/DDBJ whole genome shotgun (WGS) entry which is preliminary data.</text>
</comment>
<evidence type="ECO:0000256" key="2">
    <source>
        <dbReference type="SAM" id="Phobius"/>
    </source>
</evidence>
<feature type="transmembrane region" description="Helical" evidence="2">
    <location>
        <begin position="69"/>
        <end position="87"/>
    </location>
</feature>
<dbReference type="Proteomes" id="UP000269198">
    <property type="component" value="Unassembled WGS sequence"/>
</dbReference>
<evidence type="ECO:0000313" key="3">
    <source>
        <dbReference type="EMBL" id="RNL81826.1"/>
    </source>
</evidence>
<keyword evidence="2" id="KW-0812">Transmembrane</keyword>
<keyword evidence="2" id="KW-0472">Membrane</keyword>
<proteinExistence type="predicted"/>
<feature type="compositionally biased region" description="Acidic residues" evidence="1">
    <location>
        <begin position="146"/>
        <end position="159"/>
    </location>
</feature>
<dbReference type="OrthoDB" id="3431310at2"/>
<accession>A0A3N0E1Y9</accession>
<dbReference type="EMBL" id="RJMB01000029">
    <property type="protein sequence ID" value="RNL81826.1"/>
    <property type="molecule type" value="Genomic_DNA"/>
</dbReference>
<evidence type="ECO:0000313" key="4">
    <source>
        <dbReference type="Proteomes" id="UP000269198"/>
    </source>
</evidence>
<dbReference type="AlphaFoldDB" id="A0A3N0E1Y9"/>
<dbReference type="RefSeq" id="WP_123203204.1">
    <property type="nucleotide sequence ID" value="NZ_RJMB01000029.1"/>
</dbReference>
<keyword evidence="4" id="KW-1185">Reference proteome</keyword>
<feature type="transmembrane region" description="Helical" evidence="2">
    <location>
        <begin position="36"/>
        <end position="62"/>
    </location>
</feature>
<reference evidence="3 4" key="1">
    <citation type="submission" date="2018-11" db="EMBL/GenBank/DDBJ databases">
        <title>The genome draft of YIM 96095.</title>
        <authorList>
            <person name="Tang S.-K."/>
            <person name="Chunyu W.-X."/>
            <person name="Feng Y.-Z."/>
        </authorList>
    </citation>
    <scope>NUCLEOTIDE SEQUENCE [LARGE SCALE GENOMIC DNA]</scope>
    <source>
        <strain evidence="3 4">YIM 96095</strain>
    </source>
</reference>
<sequence length="174" mass="18605">MRHVVGFLAGLILAPVVLLGSGWAFARVSGLGGGETAFLSTSGLITLAGLFGLALLMALVLVPPRLTPLLPGVTGLSLAGFTAVNVLRPEVLDRLPGVPGLEGALTLTGLGLYLPLALALLIPMFVAHRWRQETDTYEETPVTPDEYFDGLYEDEEEERGESQPRRGGRRRRTA</sequence>
<gene>
    <name evidence="3" type="ORF">EFW17_21295</name>
</gene>
<organism evidence="3 4">
    <name type="scientific">Halostreptopolyspora alba</name>
    <dbReference type="NCBI Taxonomy" id="2487137"/>
    <lineage>
        <taxon>Bacteria</taxon>
        <taxon>Bacillati</taxon>
        <taxon>Actinomycetota</taxon>
        <taxon>Actinomycetes</taxon>
        <taxon>Streptosporangiales</taxon>
        <taxon>Nocardiopsidaceae</taxon>
        <taxon>Halostreptopolyspora</taxon>
    </lineage>
</organism>
<feature type="region of interest" description="Disordered" evidence="1">
    <location>
        <begin position="136"/>
        <end position="174"/>
    </location>
</feature>
<protein>
    <submittedName>
        <fullName evidence="3">Uncharacterized protein</fullName>
    </submittedName>
</protein>